<dbReference type="PANTHER" id="PTHR31104">
    <property type="entry name" value="PEPTIDE-N4-(N-ACETYL-BETA-GLUCOSAMINYL)ASPARAGINE AMIDASE A PROTEIN"/>
    <property type="match status" value="1"/>
</dbReference>
<dbReference type="EMBL" id="KZ663493">
    <property type="protein sequence ID" value="PPS12360.1"/>
    <property type="molecule type" value="Genomic_DNA"/>
</dbReference>
<dbReference type="AlphaFoldDB" id="A0A2P5Y9T5"/>
<accession>A0A2P5Y9T5</accession>
<sequence>METQKLKNQPPPTNGVFDYRRRRHWVDGLVRVGKLKLSMVEAMMQSILVRQFGNRRIGIVQNAARFENLDLQFSENTIQIILELYASFHGNDEFWYSNPSYSYIRMNNLTMAHGNGAYREVSVTINGKFVGLEVVFLVIFTGGINPLFWEPIVAIGDFNLPSCDLDLTSFLGWLWDGKYHDSGIGVDVISFWLVNANLHFWLDHGTPKVDAQSVVYNSSVPAIQRR</sequence>
<dbReference type="InterPro" id="IPR021102">
    <property type="entry name" value="PNGase_A"/>
</dbReference>
<feature type="domain" description="Peptide N-acetyl-beta-D-glucosaminyl asparaginase amidase A N-terminal" evidence="1">
    <location>
        <begin position="68"/>
        <end position="217"/>
    </location>
</feature>
<evidence type="ECO:0000313" key="2">
    <source>
        <dbReference type="EMBL" id="PPS12360.1"/>
    </source>
</evidence>
<proteinExistence type="predicted"/>
<name>A0A2P5Y9T5_GOSBA</name>
<gene>
    <name evidence="2" type="ORF">GOBAR_AA08279</name>
</gene>
<reference evidence="2 3" key="1">
    <citation type="submission" date="2015-01" db="EMBL/GenBank/DDBJ databases">
        <title>Genome of allotetraploid Gossypium barbadense reveals genomic plasticity and fiber elongation in cotton evolution.</title>
        <authorList>
            <person name="Chen X."/>
            <person name="Liu X."/>
            <person name="Zhao B."/>
            <person name="Zheng H."/>
            <person name="Hu Y."/>
            <person name="Lu G."/>
            <person name="Yang C."/>
            <person name="Chen J."/>
            <person name="Shan C."/>
            <person name="Zhang L."/>
            <person name="Zhou Y."/>
            <person name="Wang L."/>
            <person name="Guo W."/>
            <person name="Bai Y."/>
            <person name="Ruan J."/>
            <person name="Shangguan X."/>
            <person name="Mao Y."/>
            <person name="Jiang J."/>
            <person name="Zhu Y."/>
            <person name="Lei J."/>
            <person name="Kang H."/>
            <person name="Chen S."/>
            <person name="He X."/>
            <person name="Wang R."/>
            <person name="Wang Y."/>
            <person name="Chen J."/>
            <person name="Wang L."/>
            <person name="Yu S."/>
            <person name="Wang B."/>
            <person name="Wei J."/>
            <person name="Song S."/>
            <person name="Lu X."/>
            <person name="Gao Z."/>
            <person name="Gu W."/>
            <person name="Deng X."/>
            <person name="Ma D."/>
            <person name="Wang S."/>
            <person name="Liang W."/>
            <person name="Fang L."/>
            <person name="Cai C."/>
            <person name="Zhu X."/>
            <person name="Zhou B."/>
            <person name="Zhang Y."/>
            <person name="Chen Z."/>
            <person name="Xu S."/>
            <person name="Zhu R."/>
            <person name="Wang S."/>
            <person name="Zhang T."/>
            <person name="Zhao G."/>
        </authorList>
    </citation>
    <scope>NUCLEOTIDE SEQUENCE [LARGE SCALE GENOMIC DNA]</scope>
    <source>
        <strain evidence="3">cv. Xinhai21</strain>
        <tissue evidence="2">Leaf</tissue>
    </source>
</reference>
<dbReference type="InterPro" id="IPR056948">
    <property type="entry name" value="PNGaseA_N"/>
</dbReference>
<evidence type="ECO:0000259" key="1">
    <source>
        <dbReference type="Pfam" id="PF12222"/>
    </source>
</evidence>
<dbReference type="Pfam" id="PF12222">
    <property type="entry name" value="PNGaseA"/>
    <property type="match status" value="1"/>
</dbReference>
<protein>
    <recommendedName>
        <fullName evidence="1">Peptide N-acetyl-beta-D-glucosaminyl asparaginase amidase A N-terminal domain-containing protein</fullName>
    </recommendedName>
</protein>
<evidence type="ECO:0000313" key="3">
    <source>
        <dbReference type="Proteomes" id="UP000239757"/>
    </source>
</evidence>
<dbReference type="OrthoDB" id="1612078at2759"/>
<dbReference type="Proteomes" id="UP000239757">
    <property type="component" value="Unassembled WGS sequence"/>
</dbReference>
<organism evidence="2 3">
    <name type="scientific">Gossypium barbadense</name>
    <name type="common">Sea Island cotton</name>
    <name type="synonym">Hibiscus barbadensis</name>
    <dbReference type="NCBI Taxonomy" id="3634"/>
    <lineage>
        <taxon>Eukaryota</taxon>
        <taxon>Viridiplantae</taxon>
        <taxon>Streptophyta</taxon>
        <taxon>Embryophyta</taxon>
        <taxon>Tracheophyta</taxon>
        <taxon>Spermatophyta</taxon>
        <taxon>Magnoliopsida</taxon>
        <taxon>eudicotyledons</taxon>
        <taxon>Gunneridae</taxon>
        <taxon>Pentapetalae</taxon>
        <taxon>rosids</taxon>
        <taxon>malvids</taxon>
        <taxon>Malvales</taxon>
        <taxon>Malvaceae</taxon>
        <taxon>Malvoideae</taxon>
        <taxon>Gossypium</taxon>
    </lineage>
</organism>